<name>A0ACB9RNI7_9MYRT</name>
<dbReference type="Proteomes" id="UP001057402">
    <property type="component" value="Chromosome 3"/>
</dbReference>
<reference evidence="2" key="1">
    <citation type="journal article" date="2023" name="Front. Plant Sci.">
        <title>Chromosomal-level genome assembly of Melastoma candidum provides insights into trichome evolution.</title>
        <authorList>
            <person name="Zhong Y."/>
            <person name="Wu W."/>
            <person name="Sun C."/>
            <person name="Zou P."/>
            <person name="Liu Y."/>
            <person name="Dai S."/>
            <person name="Zhou R."/>
        </authorList>
    </citation>
    <scope>NUCLEOTIDE SEQUENCE [LARGE SCALE GENOMIC DNA]</scope>
</reference>
<protein>
    <submittedName>
        <fullName evidence="1">Uncharacterized protein</fullName>
    </submittedName>
</protein>
<proteinExistence type="predicted"/>
<dbReference type="EMBL" id="CM042882">
    <property type="protein sequence ID" value="KAI4380547.1"/>
    <property type="molecule type" value="Genomic_DNA"/>
</dbReference>
<evidence type="ECO:0000313" key="1">
    <source>
        <dbReference type="EMBL" id="KAI4380547.1"/>
    </source>
</evidence>
<accession>A0ACB9RNI7</accession>
<sequence>MRAAGLTTIHQTLSPDAASILTLSIAEASRRNHTHTTPLHVASTLLSSPSGYLRQACIKSHPNSSHPLQCRALELCFSVALERLPTTSPSSSAASSSFPDAPVSNALMAALKRAQAHQRRGCPEHQQQPLLAVKVELEQLVISILDDPGVSRVMREARFSSPAVKATIEQSLNGSCLPPSDSTISTSVSPAKFGTAVRQAAPPVQSRSLYLNPRLQQQQQQQQGSVVCSGRQGEDEVNKVVDVLMRGRRRNPVLVGETEPESVVKELLRKLAGKELGNGLLRNVEVLKFDKEFGSEKEIMIAKLKEFADLVAIRLGGEGGVVIDLGDLKWLVEQPPAVRAAASLLLPKHQQSVSDKGRLVVAEVGKLLARLKKGNGDRVWLIGTATCETYLRCQVYHPSMENDWDLQAVPITARAPGSGLFPRLGANPSTQPGSLSLLRSFVPADSAAPPRQLLENLDPARRTGSCPECTQKCEQEVAKLAIGDAEKSPSKVESEAGRTQLPQWLRNAKLASSSLQQKTLEIQSKWKETCLRTHPAFHQPNNGVPEKTAPMPRLMTGFCGPKPLLMQQFQPKPTINRCFWESLQLNLVTPAFHPQPVANPPRSPVQTELVLGPTKDQLGVISSEPPKKLSATQIEKLLGGSDIDSFKKLLKGLVEKVWWQREAASAIATIMTQCKLGTGKQRRSGSKGDTWLLFAGPDRVGKRKMALALSEQVCQACPMMISFGSRSITDGAPKHHGKSKPKKQRQPHVKKQVDLTQFRSQLDALGLKLVQVKADRNCFFRSVRRK</sequence>
<organism evidence="1 2">
    <name type="scientific">Melastoma candidum</name>
    <dbReference type="NCBI Taxonomy" id="119954"/>
    <lineage>
        <taxon>Eukaryota</taxon>
        <taxon>Viridiplantae</taxon>
        <taxon>Streptophyta</taxon>
        <taxon>Embryophyta</taxon>
        <taxon>Tracheophyta</taxon>
        <taxon>Spermatophyta</taxon>
        <taxon>Magnoliopsida</taxon>
        <taxon>eudicotyledons</taxon>
        <taxon>Gunneridae</taxon>
        <taxon>Pentapetalae</taxon>
        <taxon>rosids</taxon>
        <taxon>malvids</taxon>
        <taxon>Myrtales</taxon>
        <taxon>Melastomataceae</taxon>
        <taxon>Melastomatoideae</taxon>
        <taxon>Melastomateae</taxon>
        <taxon>Melastoma</taxon>
    </lineage>
</organism>
<comment type="caution">
    <text evidence="1">The sequence shown here is derived from an EMBL/GenBank/DDBJ whole genome shotgun (WGS) entry which is preliminary data.</text>
</comment>
<gene>
    <name evidence="1" type="ORF">MLD38_006724</name>
</gene>
<keyword evidence="2" id="KW-1185">Reference proteome</keyword>
<evidence type="ECO:0000313" key="2">
    <source>
        <dbReference type="Proteomes" id="UP001057402"/>
    </source>
</evidence>